<dbReference type="Gene3D" id="3.40.1550.10">
    <property type="entry name" value="CheC-like"/>
    <property type="match status" value="1"/>
</dbReference>
<keyword evidence="5" id="KW-1185">Reference proteome</keyword>
<dbReference type="GO" id="GO:0016787">
    <property type="term" value="F:hydrolase activity"/>
    <property type="evidence" value="ECO:0007669"/>
    <property type="project" value="UniProtKB-KW"/>
</dbReference>
<dbReference type="SUPFAM" id="SSF103039">
    <property type="entry name" value="CheC-like"/>
    <property type="match status" value="1"/>
</dbReference>
<dbReference type="Proteomes" id="UP000002061">
    <property type="component" value="Chromosome"/>
</dbReference>
<evidence type="ECO:0000256" key="2">
    <source>
        <dbReference type="ARBA" id="ARBA00022801"/>
    </source>
</evidence>
<dbReference type="PANTHER" id="PTHR43693:SF1">
    <property type="entry name" value="PROTEIN PHOSPHATASE CHEZ"/>
    <property type="match status" value="1"/>
</dbReference>
<gene>
    <name evidence="4" type="ordered locus">Metin_0248</name>
</gene>
<keyword evidence="1" id="KW-0145">Chemotaxis</keyword>
<feature type="domain" description="Chemotaxis phosphatase CheX-like" evidence="3">
    <location>
        <begin position="97"/>
        <end position="183"/>
    </location>
</feature>
<dbReference type="InterPro" id="IPR028051">
    <property type="entry name" value="CheX-like_dom"/>
</dbReference>
<dbReference type="HOGENOM" id="CLU_1118232_0_0_2"/>
<dbReference type="PANTHER" id="PTHR43693">
    <property type="entry name" value="PROTEIN PHOSPHATASE CHEZ"/>
    <property type="match status" value="1"/>
</dbReference>
<keyword evidence="2" id="KW-0378">Hydrolase</keyword>
<sequence length="247" mass="27738">MGLIMKYGKVEISPKSWEIIVKNIIEDTLGNGESKGKIDLENLSKIEEVGKFASEKAMRFISDMTGYKSCLKVFNVRLITPSEIMEEYGDEKRIFTKIDFSGDIKGSGILIFSEEDAIKLAKAMLLGMGMESDSDEMDEMKISAINEICNILISAYVDSFANFMKTSLTMTPPEFITGSGKEVLKKIFEKYNIGDEIILAFRSTLHVEEVGSQFDVLIVLPQESVTMIFEAIRKGEINDKLSVKYDQ</sequence>
<dbReference type="eggNOG" id="arCOG02381">
    <property type="taxonomic scope" value="Archaea"/>
</dbReference>
<proteinExistence type="predicted"/>
<dbReference type="AlphaFoldDB" id="D5VQR5"/>
<protein>
    <submittedName>
        <fullName evidence="4">CheC, inhibitor of MCP methylation</fullName>
    </submittedName>
</protein>
<organism evidence="4 5">
    <name type="scientific">Methanocaldococcus infernus (strain DSM 11812 / JCM 15783 / ME)</name>
    <dbReference type="NCBI Taxonomy" id="573063"/>
    <lineage>
        <taxon>Archaea</taxon>
        <taxon>Methanobacteriati</taxon>
        <taxon>Methanobacteriota</taxon>
        <taxon>Methanomada group</taxon>
        <taxon>Methanococci</taxon>
        <taxon>Methanococcales</taxon>
        <taxon>Methanocaldococcaceae</taxon>
        <taxon>Methanocaldococcus</taxon>
    </lineage>
</organism>
<dbReference type="InterPro" id="IPR028976">
    <property type="entry name" value="CheC-like_sf"/>
</dbReference>
<evidence type="ECO:0000313" key="5">
    <source>
        <dbReference type="Proteomes" id="UP000002061"/>
    </source>
</evidence>
<evidence type="ECO:0000259" key="3">
    <source>
        <dbReference type="Pfam" id="PF13690"/>
    </source>
</evidence>
<dbReference type="STRING" id="573063.Metin_0248"/>
<name>D5VQR5_METIM</name>
<dbReference type="CDD" id="cd17911">
    <property type="entry name" value="CheC_ClassIII"/>
    <property type="match status" value="1"/>
</dbReference>
<evidence type="ECO:0000313" key="4">
    <source>
        <dbReference type="EMBL" id="ADG12918.1"/>
    </source>
</evidence>
<dbReference type="EMBL" id="CP002009">
    <property type="protein sequence ID" value="ADG12918.1"/>
    <property type="molecule type" value="Genomic_DNA"/>
</dbReference>
<reference evidence="4" key="1">
    <citation type="submission" date="2010-04" db="EMBL/GenBank/DDBJ databases">
        <title>Complete sequence of Methanocaldococcus infernus ME.</title>
        <authorList>
            <consortium name="US DOE Joint Genome Institute"/>
            <person name="Lucas S."/>
            <person name="Copeland A."/>
            <person name="Lapidus A."/>
            <person name="Cheng J.-F."/>
            <person name="Bruce D."/>
            <person name="Goodwin L."/>
            <person name="Pitluck S."/>
            <person name="Munk A.C."/>
            <person name="Detter J.C."/>
            <person name="Han C."/>
            <person name="Tapia R."/>
            <person name="Land M."/>
            <person name="Hauser L."/>
            <person name="Kyrpides N."/>
            <person name="Mikhailova N."/>
            <person name="Sieprawska-Lupa M."/>
            <person name="Whitman W.B."/>
            <person name="Woyke T."/>
        </authorList>
    </citation>
    <scope>NUCLEOTIDE SEQUENCE [LARGE SCALE GENOMIC DNA]</scope>
    <source>
        <strain evidence="4">ME</strain>
    </source>
</reference>
<evidence type="ECO:0000256" key="1">
    <source>
        <dbReference type="ARBA" id="ARBA00022500"/>
    </source>
</evidence>
<dbReference type="KEGG" id="mif:Metin_0248"/>
<dbReference type="GO" id="GO:0006935">
    <property type="term" value="P:chemotaxis"/>
    <property type="evidence" value="ECO:0007669"/>
    <property type="project" value="UniProtKB-KW"/>
</dbReference>
<dbReference type="Pfam" id="PF13690">
    <property type="entry name" value="CheX"/>
    <property type="match status" value="1"/>
</dbReference>
<accession>D5VQR5</accession>
<dbReference type="InterPro" id="IPR050992">
    <property type="entry name" value="CheZ_family_phosphatases"/>
</dbReference>